<feature type="compositionally biased region" description="Low complexity" evidence="1">
    <location>
        <begin position="152"/>
        <end position="166"/>
    </location>
</feature>
<evidence type="ECO:0000256" key="2">
    <source>
        <dbReference type="SAM" id="Phobius"/>
    </source>
</evidence>
<gene>
    <name evidence="3" type="ORF">TWF696_004220</name>
</gene>
<keyword evidence="4" id="KW-1185">Reference proteome</keyword>
<keyword evidence="2" id="KW-1133">Transmembrane helix</keyword>
<keyword evidence="2" id="KW-0812">Transmembrane</keyword>
<comment type="caution">
    <text evidence="3">The sequence shown here is derived from an EMBL/GenBank/DDBJ whole genome shotgun (WGS) entry which is preliminary data.</text>
</comment>
<organism evidence="3 4">
    <name type="scientific">Orbilia brochopaga</name>
    <dbReference type="NCBI Taxonomy" id="3140254"/>
    <lineage>
        <taxon>Eukaryota</taxon>
        <taxon>Fungi</taxon>
        <taxon>Dikarya</taxon>
        <taxon>Ascomycota</taxon>
        <taxon>Pezizomycotina</taxon>
        <taxon>Orbiliomycetes</taxon>
        <taxon>Orbiliales</taxon>
        <taxon>Orbiliaceae</taxon>
        <taxon>Orbilia</taxon>
    </lineage>
</organism>
<evidence type="ECO:0000256" key="1">
    <source>
        <dbReference type="SAM" id="MobiDB-lite"/>
    </source>
</evidence>
<feature type="compositionally biased region" description="Polar residues" evidence="1">
    <location>
        <begin position="167"/>
        <end position="177"/>
    </location>
</feature>
<dbReference type="AlphaFoldDB" id="A0AAV9VBZ9"/>
<dbReference type="EMBL" id="JAVHNQ010000002">
    <property type="protein sequence ID" value="KAK6355096.1"/>
    <property type="molecule type" value="Genomic_DNA"/>
</dbReference>
<accession>A0AAV9VBZ9</accession>
<feature type="compositionally biased region" description="Basic and acidic residues" evidence="1">
    <location>
        <begin position="71"/>
        <end position="82"/>
    </location>
</feature>
<feature type="region of interest" description="Disordered" evidence="1">
    <location>
        <begin position="207"/>
        <end position="244"/>
    </location>
</feature>
<protein>
    <submittedName>
        <fullName evidence="3">Uncharacterized protein</fullName>
    </submittedName>
</protein>
<feature type="region of interest" description="Disordered" evidence="1">
    <location>
        <begin position="399"/>
        <end position="420"/>
    </location>
</feature>
<evidence type="ECO:0000313" key="4">
    <source>
        <dbReference type="Proteomes" id="UP001375240"/>
    </source>
</evidence>
<dbReference type="Proteomes" id="UP001375240">
    <property type="component" value="Unassembled WGS sequence"/>
</dbReference>
<evidence type="ECO:0000313" key="3">
    <source>
        <dbReference type="EMBL" id="KAK6355096.1"/>
    </source>
</evidence>
<feature type="region of interest" description="Disordered" evidence="1">
    <location>
        <begin position="151"/>
        <end position="177"/>
    </location>
</feature>
<keyword evidence="2" id="KW-0472">Membrane</keyword>
<sequence length="420" mass="46573">MDLAVRRGAQGGKLSRRDCSISSIILCLSLLLNLALALAIPATLSDHDGSTTISDFEPSASSSDRRRIHKREPAPQRPRDAREPDDEDDRPGSRDFEMQTEDTALQNVIQNALGDIQIDLTQGPQGVAQGQVPANNLPVPVTQANLGNQNFQIQSPSSESSEDISINLGTQQNPEPRVTITQQQREFLLPGFQSPDPRNVIQNRRTSMFESPAPRSAIEEEMQGSDNRSRESRSSPPQNRRSRYIGLFGGIDPAFFESPSQSRPTGRRGRQNMRNFFDAPIPFYETADSEAQNEEEGRISLGSMLNPPTDTRQLGFGMGDMNRAQALGNPTSLQQFAIDLGLGEHGNAYPETQNDFQRVRDLIEEIEDFQYQPVSQGNLFGQSRTRMVDTTGGLGDYRVWEEVKDEDSDDNSGGMNEDTN</sequence>
<feature type="region of interest" description="Disordered" evidence="1">
    <location>
        <begin position="47"/>
        <end position="95"/>
    </location>
</feature>
<feature type="transmembrane region" description="Helical" evidence="2">
    <location>
        <begin position="21"/>
        <end position="44"/>
    </location>
</feature>
<proteinExistence type="predicted"/>
<feature type="compositionally biased region" description="Polar residues" evidence="1">
    <location>
        <begin position="50"/>
        <end position="62"/>
    </location>
</feature>
<name>A0AAV9VBZ9_9PEZI</name>
<feature type="compositionally biased region" description="Polar residues" evidence="1">
    <location>
        <begin position="411"/>
        <end position="420"/>
    </location>
</feature>
<reference evidence="3 4" key="1">
    <citation type="submission" date="2019-10" db="EMBL/GenBank/DDBJ databases">
        <authorList>
            <person name="Palmer J.M."/>
        </authorList>
    </citation>
    <scope>NUCLEOTIDE SEQUENCE [LARGE SCALE GENOMIC DNA]</scope>
    <source>
        <strain evidence="3 4">TWF696</strain>
    </source>
</reference>